<dbReference type="Proteomes" id="UP000670527">
    <property type="component" value="Unassembled WGS sequence"/>
</dbReference>
<reference evidence="1 2" key="1">
    <citation type="submission" date="2021-03" db="EMBL/GenBank/DDBJ databases">
        <authorList>
            <person name="Kim M.K."/>
        </authorList>
    </citation>
    <scope>NUCLEOTIDE SEQUENCE [LARGE SCALE GENOMIC DNA]</scope>
    <source>
        <strain evidence="1 2">BT507</strain>
    </source>
</reference>
<keyword evidence="2" id="KW-1185">Reference proteome</keyword>
<comment type="caution">
    <text evidence="1">The sequence shown here is derived from an EMBL/GenBank/DDBJ whole genome shotgun (WGS) entry which is preliminary data.</text>
</comment>
<sequence length="115" mass="12270">MASFATATSSVAEWVAHLSPAAMADYILTSYNGLLSWSALELLTHEDFQSAPDMPDGQGQDTVNVQNLRAALTELYPGHTLALWRVAGRGHLVITVPGGNADTWPAQIPQPAAQQ</sequence>
<dbReference type="RefSeq" id="WP_208309238.1">
    <property type="nucleotide sequence ID" value="NZ_JAGETX010000024.1"/>
</dbReference>
<dbReference type="EMBL" id="JAGETX010000024">
    <property type="protein sequence ID" value="MBO3273091.1"/>
    <property type="molecule type" value="Genomic_DNA"/>
</dbReference>
<gene>
    <name evidence="1" type="ORF">J4D97_20745</name>
</gene>
<accession>A0ABS3THF5</accession>
<evidence type="ECO:0000313" key="1">
    <source>
        <dbReference type="EMBL" id="MBO3273091.1"/>
    </source>
</evidence>
<protein>
    <submittedName>
        <fullName evidence="1">Uncharacterized protein</fullName>
    </submittedName>
</protein>
<proteinExistence type="predicted"/>
<organism evidence="1 2">
    <name type="scientific">Hymenobacter defluvii</name>
    <dbReference type="NCBI Taxonomy" id="2054411"/>
    <lineage>
        <taxon>Bacteria</taxon>
        <taxon>Pseudomonadati</taxon>
        <taxon>Bacteroidota</taxon>
        <taxon>Cytophagia</taxon>
        <taxon>Cytophagales</taxon>
        <taxon>Hymenobacteraceae</taxon>
        <taxon>Hymenobacter</taxon>
    </lineage>
</organism>
<name>A0ABS3THF5_9BACT</name>
<evidence type="ECO:0000313" key="2">
    <source>
        <dbReference type="Proteomes" id="UP000670527"/>
    </source>
</evidence>